<feature type="domain" description="F-box associated beta-propeller type 1" evidence="1">
    <location>
        <begin position="6"/>
        <end position="201"/>
    </location>
</feature>
<organism evidence="2 3">
    <name type="scientific">Lupinus angustifolius</name>
    <name type="common">Narrow-leaved blue lupine</name>
    <dbReference type="NCBI Taxonomy" id="3871"/>
    <lineage>
        <taxon>Eukaryota</taxon>
        <taxon>Viridiplantae</taxon>
        <taxon>Streptophyta</taxon>
        <taxon>Embryophyta</taxon>
        <taxon>Tracheophyta</taxon>
        <taxon>Spermatophyta</taxon>
        <taxon>Magnoliopsida</taxon>
        <taxon>eudicotyledons</taxon>
        <taxon>Gunneridae</taxon>
        <taxon>Pentapetalae</taxon>
        <taxon>rosids</taxon>
        <taxon>fabids</taxon>
        <taxon>Fabales</taxon>
        <taxon>Fabaceae</taxon>
        <taxon>Papilionoideae</taxon>
        <taxon>50 kb inversion clade</taxon>
        <taxon>genistoids sensu lato</taxon>
        <taxon>core genistoids</taxon>
        <taxon>Genisteae</taxon>
        <taxon>Lupinus</taxon>
    </lineage>
</organism>
<dbReference type="InterPro" id="IPR006527">
    <property type="entry name" value="F-box-assoc_dom_typ1"/>
</dbReference>
<evidence type="ECO:0000313" key="2">
    <source>
        <dbReference type="EMBL" id="OIW19189.1"/>
    </source>
</evidence>
<dbReference type="AlphaFoldDB" id="A0A1J7IK61"/>
<dbReference type="EMBL" id="CM007361">
    <property type="protein sequence ID" value="OIW19189.1"/>
    <property type="molecule type" value="Genomic_DNA"/>
</dbReference>
<proteinExistence type="predicted"/>
<accession>A0A1J7IK61</accession>
<gene>
    <name evidence="2" type="ORF">TanjilG_04932</name>
</gene>
<dbReference type="Gramene" id="OIW19189">
    <property type="protein sequence ID" value="OIW19189"/>
    <property type="gene ID" value="TanjilG_04932"/>
</dbReference>
<dbReference type="Pfam" id="PF07734">
    <property type="entry name" value="FBA_1"/>
    <property type="match status" value="1"/>
</dbReference>
<dbReference type="Proteomes" id="UP000188354">
    <property type="component" value="Chromosome LG01"/>
</dbReference>
<name>A0A1J7IK61_LUPAN</name>
<evidence type="ECO:0000259" key="1">
    <source>
        <dbReference type="Pfam" id="PF07734"/>
    </source>
</evidence>
<protein>
    <recommendedName>
        <fullName evidence="1">F-box associated beta-propeller type 1 domain-containing protein</fullName>
    </recommendedName>
</protein>
<keyword evidence="3" id="KW-1185">Reference proteome</keyword>
<evidence type="ECO:0000313" key="3">
    <source>
        <dbReference type="Proteomes" id="UP000188354"/>
    </source>
</evidence>
<reference evidence="2 3" key="1">
    <citation type="journal article" date="2017" name="Plant Biotechnol. J.">
        <title>A comprehensive draft genome sequence for lupin (Lupinus angustifolius), an emerging health food: insights into plant-microbe interactions and legume evolution.</title>
        <authorList>
            <person name="Hane J.K."/>
            <person name="Ming Y."/>
            <person name="Kamphuis L.G."/>
            <person name="Nelson M.N."/>
            <person name="Garg G."/>
            <person name="Atkins C.A."/>
            <person name="Bayer P.E."/>
            <person name="Bravo A."/>
            <person name="Bringans S."/>
            <person name="Cannon S."/>
            <person name="Edwards D."/>
            <person name="Foley R."/>
            <person name="Gao L.L."/>
            <person name="Harrison M.J."/>
            <person name="Huang W."/>
            <person name="Hurgobin B."/>
            <person name="Li S."/>
            <person name="Liu C.W."/>
            <person name="McGrath A."/>
            <person name="Morahan G."/>
            <person name="Murray J."/>
            <person name="Weller J."/>
            <person name="Jian J."/>
            <person name="Singh K.B."/>
        </authorList>
    </citation>
    <scope>NUCLEOTIDE SEQUENCE [LARGE SCALE GENOMIC DNA]</scope>
    <source>
        <strain evidence="3">cv. Tanjil</strain>
        <tissue evidence="2">Whole plant</tissue>
    </source>
</reference>
<dbReference type="OMA" id="WIFETDY"/>
<sequence>MGDTCWRDIQNFPEFVVARTRGQVRSDGVCISNNLNWIVVSKCNSFRQFVIASLDLVEETFTQLSMPCGFDEVYLEVPIEELYVFLGVLMDCLCISYDDFNKGTNFVVWQMKEFGVQKSWTKLLNVSYHDLQLDCKLGKRGHRLSLFPLRMYKNGDFVITVVHYHHFEAIMYNQRDNRVKHFKTKSMNWIFETDYIESLVSPL</sequence>